<evidence type="ECO:0000256" key="3">
    <source>
        <dbReference type="ARBA" id="ARBA00022519"/>
    </source>
</evidence>
<keyword evidence="6 8" id="KW-1133">Transmembrane helix</keyword>
<evidence type="ECO:0000256" key="2">
    <source>
        <dbReference type="ARBA" id="ARBA00022475"/>
    </source>
</evidence>
<evidence type="ECO:0000256" key="7">
    <source>
        <dbReference type="ARBA" id="ARBA00023136"/>
    </source>
</evidence>
<name>G9Y9Z5_HAFAL</name>
<keyword evidence="2 8" id="KW-1003">Cell membrane</keyword>
<feature type="transmembrane region" description="Helical" evidence="8">
    <location>
        <begin position="21"/>
        <end position="43"/>
    </location>
</feature>
<comment type="caution">
    <text evidence="9">The sequence shown here is derived from an EMBL/GenBank/DDBJ whole genome shotgun (WGS) entry which is preliminary data.</text>
</comment>
<dbReference type="GO" id="GO:0005886">
    <property type="term" value="C:plasma membrane"/>
    <property type="evidence" value="ECO:0007669"/>
    <property type="project" value="UniProtKB-SubCell"/>
</dbReference>
<organism evidence="9 10">
    <name type="scientific">Hafnia alvei ATCC 51873</name>
    <dbReference type="NCBI Taxonomy" id="1002364"/>
    <lineage>
        <taxon>Bacteria</taxon>
        <taxon>Pseudomonadati</taxon>
        <taxon>Pseudomonadota</taxon>
        <taxon>Gammaproteobacteria</taxon>
        <taxon>Enterobacterales</taxon>
        <taxon>Hafniaceae</taxon>
        <taxon>Hafnia</taxon>
    </lineage>
</organism>
<evidence type="ECO:0000256" key="4">
    <source>
        <dbReference type="ARBA" id="ARBA00022692"/>
    </source>
</evidence>
<dbReference type="PATRIC" id="fig|1002364.3.peg.3099"/>
<evidence type="ECO:0000256" key="5">
    <source>
        <dbReference type="ARBA" id="ARBA00022970"/>
    </source>
</evidence>
<dbReference type="AlphaFoldDB" id="G9Y9Z5"/>
<keyword evidence="3 8" id="KW-0997">Cell inner membrane</keyword>
<comment type="function">
    <text evidence="8">Exports L-alanine.</text>
</comment>
<keyword evidence="1 8" id="KW-0813">Transport</keyword>
<keyword evidence="7 8" id="KW-0472">Membrane</keyword>
<protein>
    <recommendedName>
        <fullName evidence="8">L-alanine exporter AlaE</fullName>
    </recommendedName>
</protein>
<proteinExistence type="inferred from homology"/>
<dbReference type="GO" id="GO:0034639">
    <property type="term" value="F:L-amino acid efflux transmembrane transporter activity"/>
    <property type="evidence" value="ECO:0007669"/>
    <property type="project" value="UniProtKB-UniRule"/>
</dbReference>
<sequence length="159" mass="17606">MTSFKMELAVMFSPASRARSAAADIFALVVYSFIVGMLIEVFISGMSFNQSLSSRLLSIPVNILIAWPYGVYRDWFIRQSQRCRSKGMAKILADLIAYVSFQSPVYAIILWYVGADGAQILAAVTSNAVVSMAMGVAYGYFLDYCRKLFKVSGYIKAQA</sequence>
<evidence type="ECO:0000313" key="9">
    <source>
        <dbReference type="EMBL" id="EHM40576.1"/>
    </source>
</evidence>
<reference evidence="9 10" key="1">
    <citation type="submission" date="2011-08" db="EMBL/GenBank/DDBJ databases">
        <authorList>
            <person name="Weinstock G."/>
            <person name="Sodergren E."/>
            <person name="Clifton S."/>
            <person name="Fulton L."/>
            <person name="Fulton B."/>
            <person name="Courtney L."/>
            <person name="Fronick C."/>
            <person name="Harrison M."/>
            <person name="Strong C."/>
            <person name="Farmer C."/>
            <person name="Delahaunty K."/>
            <person name="Markovic C."/>
            <person name="Hall O."/>
            <person name="Minx P."/>
            <person name="Tomlinson C."/>
            <person name="Mitreva M."/>
            <person name="Hou S."/>
            <person name="Chen J."/>
            <person name="Wollam A."/>
            <person name="Pepin K.H."/>
            <person name="Johnson M."/>
            <person name="Bhonagiri V."/>
            <person name="Zhang X."/>
            <person name="Suruliraj S."/>
            <person name="Warren W."/>
            <person name="Chinwalla A."/>
            <person name="Mardis E.R."/>
            <person name="Wilson R.K."/>
        </authorList>
    </citation>
    <scope>NUCLEOTIDE SEQUENCE [LARGE SCALE GENOMIC DNA]</scope>
    <source>
        <strain evidence="9 10">ATCC 51873</strain>
    </source>
</reference>
<feature type="transmembrane region" description="Helical" evidence="8">
    <location>
        <begin position="120"/>
        <end position="141"/>
    </location>
</feature>
<feature type="transmembrane region" description="Helical" evidence="8">
    <location>
        <begin position="92"/>
        <end position="114"/>
    </location>
</feature>
<dbReference type="Proteomes" id="UP000005959">
    <property type="component" value="Unassembled WGS sequence"/>
</dbReference>
<comment type="similarity">
    <text evidence="8">Belongs to the AlaE exporter family.</text>
</comment>
<evidence type="ECO:0000256" key="1">
    <source>
        <dbReference type="ARBA" id="ARBA00022448"/>
    </source>
</evidence>
<dbReference type="GO" id="GO:0032973">
    <property type="term" value="P:amino acid export across plasma membrane"/>
    <property type="evidence" value="ECO:0007669"/>
    <property type="project" value="UniProtKB-UniRule"/>
</dbReference>
<accession>G9Y9Z5</accession>
<evidence type="ECO:0000313" key="10">
    <source>
        <dbReference type="Proteomes" id="UP000005959"/>
    </source>
</evidence>
<keyword evidence="5 8" id="KW-0029">Amino-acid transport</keyword>
<keyword evidence="4 8" id="KW-0812">Transmembrane</keyword>
<dbReference type="HAMAP" id="MF_00914">
    <property type="entry name" value="L_Ala_exporter"/>
    <property type="match status" value="1"/>
</dbReference>
<dbReference type="EMBL" id="AGCI01000076">
    <property type="protein sequence ID" value="EHM40576.1"/>
    <property type="molecule type" value="Genomic_DNA"/>
</dbReference>
<evidence type="ECO:0000256" key="8">
    <source>
        <dbReference type="HAMAP-Rule" id="MF_00914"/>
    </source>
</evidence>
<comment type="subcellular location">
    <subcellularLocation>
        <location evidence="8">Cell inner membrane</location>
        <topology evidence="8">Multi-pass membrane protein</topology>
    </subcellularLocation>
</comment>
<dbReference type="InterPro" id="IPR010574">
    <property type="entry name" value="Ala_export_AlaE"/>
</dbReference>
<dbReference type="Pfam" id="PF06610">
    <property type="entry name" value="AlaE"/>
    <property type="match status" value="1"/>
</dbReference>
<gene>
    <name evidence="8" type="primary">alaE</name>
    <name evidence="9" type="ORF">HMPREF0454_03414</name>
</gene>
<feature type="transmembrane region" description="Helical" evidence="8">
    <location>
        <begin position="55"/>
        <end position="72"/>
    </location>
</feature>
<evidence type="ECO:0000256" key="6">
    <source>
        <dbReference type="ARBA" id="ARBA00022989"/>
    </source>
</evidence>
<dbReference type="HOGENOM" id="CLU_126493_0_0_6"/>